<feature type="transmembrane region" description="Helical" evidence="1">
    <location>
        <begin position="36"/>
        <end position="56"/>
    </location>
</feature>
<comment type="caution">
    <text evidence="2">The sequence shown here is derived from an EMBL/GenBank/DDBJ whole genome shotgun (WGS) entry which is preliminary data.</text>
</comment>
<dbReference type="InterPro" id="IPR007165">
    <property type="entry name" value="Phage_holin_4_2"/>
</dbReference>
<keyword evidence="3" id="KW-1185">Reference proteome</keyword>
<dbReference type="Proteomes" id="UP001597399">
    <property type="component" value="Unassembled WGS sequence"/>
</dbReference>
<dbReference type="PANTHER" id="PTHR37309">
    <property type="entry name" value="SLR0284 PROTEIN"/>
    <property type="match status" value="1"/>
</dbReference>
<feature type="transmembrane region" description="Helical" evidence="1">
    <location>
        <begin position="68"/>
        <end position="91"/>
    </location>
</feature>
<dbReference type="RefSeq" id="WP_373689402.1">
    <property type="nucleotide sequence ID" value="NZ_JAMXWM010000004.1"/>
</dbReference>
<organism evidence="2 3">
    <name type="scientific">Sporolactobacillus shoreicorticis</name>
    <dbReference type="NCBI Taxonomy" id="1923877"/>
    <lineage>
        <taxon>Bacteria</taxon>
        <taxon>Bacillati</taxon>
        <taxon>Bacillota</taxon>
        <taxon>Bacilli</taxon>
        <taxon>Bacillales</taxon>
        <taxon>Sporolactobacillaceae</taxon>
        <taxon>Sporolactobacillus</taxon>
    </lineage>
</organism>
<evidence type="ECO:0000313" key="2">
    <source>
        <dbReference type="EMBL" id="MFD2692407.1"/>
    </source>
</evidence>
<keyword evidence="1" id="KW-0472">Membrane</keyword>
<keyword evidence="1" id="KW-1133">Transmembrane helix</keyword>
<proteinExistence type="predicted"/>
<dbReference type="EMBL" id="JBHUMQ010000003">
    <property type="protein sequence ID" value="MFD2692407.1"/>
    <property type="molecule type" value="Genomic_DNA"/>
</dbReference>
<reference evidence="3" key="1">
    <citation type="journal article" date="2019" name="Int. J. Syst. Evol. Microbiol.">
        <title>The Global Catalogue of Microorganisms (GCM) 10K type strain sequencing project: providing services to taxonomists for standard genome sequencing and annotation.</title>
        <authorList>
            <consortium name="The Broad Institute Genomics Platform"/>
            <consortium name="The Broad Institute Genome Sequencing Center for Infectious Disease"/>
            <person name="Wu L."/>
            <person name="Ma J."/>
        </authorList>
    </citation>
    <scope>NUCLEOTIDE SEQUENCE [LARGE SCALE GENOMIC DNA]</scope>
    <source>
        <strain evidence="3">TISTR 2466</strain>
    </source>
</reference>
<evidence type="ECO:0000313" key="3">
    <source>
        <dbReference type="Proteomes" id="UP001597399"/>
    </source>
</evidence>
<evidence type="ECO:0000256" key="1">
    <source>
        <dbReference type="SAM" id="Phobius"/>
    </source>
</evidence>
<feature type="transmembrane region" description="Helical" evidence="1">
    <location>
        <begin position="103"/>
        <end position="122"/>
    </location>
</feature>
<name>A0ABW5S080_9BACL</name>
<gene>
    <name evidence="2" type="ORF">ACFSUE_01940</name>
</gene>
<protein>
    <submittedName>
        <fullName evidence="2">Phage holin family protein</fullName>
    </submittedName>
</protein>
<accession>A0ABW5S080</accession>
<feature type="transmembrane region" description="Helical" evidence="1">
    <location>
        <begin position="12"/>
        <end position="30"/>
    </location>
</feature>
<dbReference type="Pfam" id="PF04020">
    <property type="entry name" value="Phage_holin_4_2"/>
    <property type="match status" value="1"/>
</dbReference>
<sequence length="128" mass="14085">MTLLFKNWAAKTLLNVIINMVILMTLAGYLHTMVHISGIGAAFAASLILSFLNLFIRPVLLLFSLPATVLTLGFFIFVINALMLMLTASIMGPAFRLDGFGSALIVAIIMAICQMIIQNFIIKPLRRE</sequence>
<dbReference type="PANTHER" id="PTHR37309:SF1">
    <property type="entry name" value="SLR0284 PROTEIN"/>
    <property type="match status" value="1"/>
</dbReference>
<keyword evidence="1" id="KW-0812">Transmembrane</keyword>